<evidence type="ECO:0000313" key="12">
    <source>
        <dbReference type="EMBL" id="VEH67911.1"/>
    </source>
</evidence>
<dbReference type="PIRSF" id="PIRSF016049">
    <property type="entry name" value="Man_dehyd"/>
    <property type="match status" value="1"/>
</dbReference>
<evidence type="ECO:0000313" key="13">
    <source>
        <dbReference type="Proteomes" id="UP000278733"/>
    </source>
</evidence>
<gene>
    <name evidence="11 12" type="primary">uxuA</name>
    <name evidence="12" type="ORF">NCTC8284_03126</name>
</gene>
<protein>
    <recommendedName>
        <fullName evidence="6 11">Mannonate dehydratase</fullName>
        <ecNumber evidence="5 11">4.2.1.8</ecNumber>
    </recommendedName>
    <alternativeName>
        <fullName evidence="10 11">D-mannonate hydro-lyase</fullName>
    </alternativeName>
</protein>
<dbReference type="STRING" id="758.GCA_000730685_01248"/>
<evidence type="ECO:0000256" key="4">
    <source>
        <dbReference type="ARBA" id="ARBA00007389"/>
    </source>
</evidence>
<dbReference type="FunFam" id="3.20.20.150:FF:000010">
    <property type="entry name" value="Mannonate dehydratase"/>
    <property type="match status" value="1"/>
</dbReference>
<evidence type="ECO:0000256" key="5">
    <source>
        <dbReference type="ARBA" id="ARBA00012927"/>
    </source>
</evidence>
<evidence type="ECO:0000256" key="11">
    <source>
        <dbReference type="HAMAP-Rule" id="MF_00106"/>
    </source>
</evidence>
<dbReference type="InterPro" id="IPR036237">
    <property type="entry name" value="Xyl_isomerase-like_sf"/>
</dbReference>
<dbReference type="SUPFAM" id="SSF51658">
    <property type="entry name" value="Xylose isomerase-like"/>
    <property type="match status" value="1"/>
</dbReference>
<dbReference type="EMBL" id="LR134405">
    <property type="protein sequence ID" value="VEH67911.1"/>
    <property type="molecule type" value="Genomic_DNA"/>
</dbReference>
<dbReference type="OrthoDB" id="9780250at2"/>
<dbReference type="GO" id="GO:0008198">
    <property type="term" value="F:ferrous iron binding"/>
    <property type="evidence" value="ECO:0007669"/>
    <property type="project" value="TreeGrafter"/>
</dbReference>
<dbReference type="HAMAP" id="MF_00106">
    <property type="entry name" value="UxuA"/>
    <property type="match status" value="1"/>
</dbReference>
<dbReference type="AlphaFoldDB" id="A0A448MRW3"/>
<dbReference type="RefSeq" id="WP_018357073.1">
    <property type="nucleotide sequence ID" value="NZ_BBIX01000008.1"/>
</dbReference>
<dbReference type="GeneID" id="61267377"/>
<dbReference type="Proteomes" id="UP000278733">
    <property type="component" value="Chromosome"/>
</dbReference>
<dbReference type="PANTHER" id="PTHR30387">
    <property type="entry name" value="MANNONATE DEHYDRATASE"/>
    <property type="match status" value="1"/>
</dbReference>
<dbReference type="PANTHER" id="PTHR30387:SF2">
    <property type="entry name" value="MANNONATE DEHYDRATASE"/>
    <property type="match status" value="1"/>
</dbReference>
<evidence type="ECO:0000256" key="7">
    <source>
        <dbReference type="ARBA" id="ARBA00023004"/>
    </source>
</evidence>
<name>A0A448MRW3_9PAST</name>
<dbReference type="Pfam" id="PF03786">
    <property type="entry name" value="UxuA"/>
    <property type="match status" value="1"/>
</dbReference>
<evidence type="ECO:0000256" key="10">
    <source>
        <dbReference type="ARBA" id="ARBA00033474"/>
    </source>
</evidence>
<evidence type="ECO:0000256" key="8">
    <source>
        <dbReference type="ARBA" id="ARBA00023211"/>
    </source>
</evidence>
<comment type="cofactor">
    <cofactor evidence="11">
        <name>Fe(2+)</name>
        <dbReference type="ChEBI" id="CHEBI:29033"/>
    </cofactor>
    <cofactor evidence="11">
        <name>Mn(2+)</name>
        <dbReference type="ChEBI" id="CHEBI:29035"/>
    </cofactor>
</comment>
<evidence type="ECO:0000256" key="3">
    <source>
        <dbReference type="ARBA" id="ARBA00004892"/>
    </source>
</evidence>
<dbReference type="KEGG" id="rpne:NCTC8284_03126"/>
<dbReference type="GO" id="GO:0030145">
    <property type="term" value="F:manganese ion binding"/>
    <property type="evidence" value="ECO:0007669"/>
    <property type="project" value="TreeGrafter"/>
</dbReference>
<proteinExistence type="inferred from homology"/>
<dbReference type="NCBIfam" id="NF003027">
    <property type="entry name" value="PRK03906.1"/>
    <property type="match status" value="1"/>
</dbReference>
<comment type="similarity">
    <text evidence="4 11">Belongs to the mannonate dehydratase family.</text>
</comment>
<reference evidence="12 13" key="1">
    <citation type="submission" date="2018-12" db="EMBL/GenBank/DDBJ databases">
        <authorList>
            <consortium name="Pathogen Informatics"/>
        </authorList>
    </citation>
    <scope>NUCLEOTIDE SEQUENCE [LARGE SCALE GENOMIC DNA]</scope>
    <source>
        <strain evidence="12 13">NCTC8284</strain>
    </source>
</reference>
<dbReference type="InterPro" id="IPR004628">
    <property type="entry name" value="Man_deHydtase"/>
</dbReference>
<dbReference type="GO" id="GO:0042840">
    <property type="term" value="P:D-glucuronate catabolic process"/>
    <property type="evidence" value="ECO:0007669"/>
    <property type="project" value="TreeGrafter"/>
</dbReference>
<evidence type="ECO:0000256" key="1">
    <source>
        <dbReference type="ARBA" id="ARBA00001794"/>
    </source>
</evidence>
<keyword evidence="9 11" id="KW-0456">Lyase</keyword>
<dbReference type="NCBIfam" id="TIGR00695">
    <property type="entry name" value="uxuA"/>
    <property type="match status" value="1"/>
</dbReference>
<dbReference type="UniPathway" id="UPA00246"/>
<keyword evidence="8 11" id="KW-0464">Manganese</keyword>
<evidence type="ECO:0000256" key="6">
    <source>
        <dbReference type="ARBA" id="ARBA00016339"/>
    </source>
</evidence>
<evidence type="ECO:0000256" key="9">
    <source>
        <dbReference type="ARBA" id="ARBA00023239"/>
    </source>
</evidence>
<dbReference type="GO" id="GO:0008927">
    <property type="term" value="F:mannonate dehydratase activity"/>
    <property type="evidence" value="ECO:0007669"/>
    <property type="project" value="UniProtKB-UniRule"/>
</dbReference>
<evidence type="ECO:0000256" key="2">
    <source>
        <dbReference type="ARBA" id="ARBA00002713"/>
    </source>
</evidence>
<dbReference type="EC" id="4.2.1.8" evidence="5 11"/>
<comment type="catalytic activity">
    <reaction evidence="1 11">
        <text>D-mannonate = 2-dehydro-3-deoxy-D-gluconate + H2O</text>
        <dbReference type="Rhea" id="RHEA:20097"/>
        <dbReference type="ChEBI" id="CHEBI:15377"/>
        <dbReference type="ChEBI" id="CHEBI:17767"/>
        <dbReference type="ChEBI" id="CHEBI:57990"/>
        <dbReference type="EC" id="4.2.1.8"/>
    </reaction>
</comment>
<accession>A0A448MRW3</accession>
<organism evidence="12 13">
    <name type="scientific">Rodentibacter pneumotropicus</name>
    <dbReference type="NCBI Taxonomy" id="758"/>
    <lineage>
        <taxon>Bacteria</taxon>
        <taxon>Pseudomonadati</taxon>
        <taxon>Pseudomonadota</taxon>
        <taxon>Gammaproteobacteria</taxon>
        <taxon>Pasteurellales</taxon>
        <taxon>Pasteurellaceae</taxon>
        <taxon>Rodentibacter</taxon>
    </lineage>
</organism>
<dbReference type="Gene3D" id="3.20.20.150">
    <property type="entry name" value="Divalent-metal-dependent TIM barrel enzymes"/>
    <property type="match status" value="2"/>
</dbReference>
<comment type="function">
    <text evidence="2 11">Catalyzes the dehydration of D-mannonate.</text>
</comment>
<comment type="pathway">
    <text evidence="3 11">Carbohydrate metabolism; pentose and glucuronate interconversion.</text>
</comment>
<sequence>MEQTWRWYGPKDPVSLSDIRQAGATGIVTALHHIPNGEVWSIEDIEKRKSEIENAGLTWSVVESVPVHEEIKTQTGNYQKWIDHYKQTLRNLSQCGIDTVCYNFMPVLDWTRTDLAYELPDGSKALRFDHITFAAFELYILKRPSAENSYNQEEITAAKAYYDKMTEAEIHQLTRNIIAGLPGAEEGYTLDEFQSQLDRYQDISPEKFRTHLAYFLNEIVPVAQEVGIKMAIHPDDPPRPILGLPRIVSTIEDMQWFVKTQPLPANGFTMCTGSYGVRSDNDLVKMTEQFADRIYFAHLRSTQREDNPLSFHEAAHLEGDVDMFNVVKVLLTEEQCRLDKGETRLIPMRPDHGHQMLDDLHKKTNPGYSAIGRLKGLAEFRGLEMALKKVYFNK</sequence>
<keyword evidence="7 11" id="KW-0408">Iron</keyword>